<reference evidence="2 3" key="1">
    <citation type="submission" date="2019-07" db="EMBL/GenBank/DDBJ databases">
        <title>Whole genome shotgun sequence of Chitinophaga cymbidii NBRC 109752.</title>
        <authorList>
            <person name="Hosoyama A."/>
            <person name="Uohara A."/>
            <person name="Ohji S."/>
            <person name="Ichikawa N."/>
        </authorList>
    </citation>
    <scope>NUCLEOTIDE SEQUENCE [LARGE SCALE GENOMIC DNA]</scope>
    <source>
        <strain evidence="2 3">NBRC 109752</strain>
    </source>
</reference>
<proteinExistence type="predicted"/>
<comment type="caution">
    <text evidence="2">The sequence shown here is derived from an EMBL/GenBank/DDBJ whole genome shotgun (WGS) entry which is preliminary data.</text>
</comment>
<dbReference type="RefSeq" id="WP_146858468.1">
    <property type="nucleotide sequence ID" value="NZ_BKAU01000001.1"/>
</dbReference>
<dbReference type="OrthoDB" id="745212at2"/>
<dbReference type="GO" id="GO:0004713">
    <property type="term" value="F:protein tyrosine kinase activity"/>
    <property type="evidence" value="ECO:0007669"/>
    <property type="project" value="TreeGrafter"/>
</dbReference>
<evidence type="ECO:0000313" key="3">
    <source>
        <dbReference type="Proteomes" id="UP000321436"/>
    </source>
</evidence>
<dbReference type="PANTHER" id="PTHR32309:SF13">
    <property type="entry name" value="FERRIC ENTEROBACTIN TRANSPORT PROTEIN FEPE"/>
    <property type="match status" value="1"/>
</dbReference>
<dbReference type="GO" id="GO:0005886">
    <property type="term" value="C:plasma membrane"/>
    <property type="evidence" value="ECO:0007669"/>
    <property type="project" value="TreeGrafter"/>
</dbReference>
<feature type="transmembrane region" description="Helical" evidence="1">
    <location>
        <begin position="31"/>
        <end position="55"/>
    </location>
</feature>
<keyword evidence="1" id="KW-0472">Membrane</keyword>
<keyword evidence="1" id="KW-0812">Transmembrane</keyword>
<dbReference type="AlphaFoldDB" id="A0A512RGE2"/>
<evidence type="ECO:0008006" key="4">
    <source>
        <dbReference type="Google" id="ProtNLM"/>
    </source>
</evidence>
<dbReference type="EMBL" id="BKAU01000001">
    <property type="protein sequence ID" value="GEP94781.1"/>
    <property type="molecule type" value="Genomic_DNA"/>
</dbReference>
<sequence>MDSQQAIRQYEEDDISLKRFILKAHEWAKFLLGKLLVISISGGLCAGLGLIYAVFSKPEYTAELTFVLEDNKANPLGAYVGLASQFGIDIGGSSTSGLFSGDNIMEFLKSRLMIEKALLSPTSANNKSTSLADLYISINNLNLKWQKKPELKHIHFPPSKGREDFSRQEDSVLLVLYKHIIEENLVVHKPDKKLNFISVECTALDELFAKYFTLCLVKEATDFYVQTKTQRTRTTVDKLQATADSIKTLLNQKTISVATTQDMNFNASRSQANVKTEFAMRDKIILQTVYTEVVKNLELSKMTMAQETPIIQIVDQPILPLEVTKFGKLKGVILGGVIGALIAIITLITRRIYRANLI</sequence>
<protein>
    <recommendedName>
        <fullName evidence="4">Polysaccharide chain length determinant N-terminal domain-containing protein</fullName>
    </recommendedName>
</protein>
<accession>A0A512RGE2</accession>
<evidence type="ECO:0000256" key="1">
    <source>
        <dbReference type="SAM" id="Phobius"/>
    </source>
</evidence>
<evidence type="ECO:0000313" key="2">
    <source>
        <dbReference type="EMBL" id="GEP94781.1"/>
    </source>
</evidence>
<dbReference type="InterPro" id="IPR050445">
    <property type="entry name" value="Bact_polysacc_biosynth/exp"/>
</dbReference>
<keyword evidence="3" id="KW-1185">Reference proteome</keyword>
<feature type="transmembrane region" description="Helical" evidence="1">
    <location>
        <begin position="331"/>
        <end position="349"/>
    </location>
</feature>
<organism evidence="2 3">
    <name type="scientific">Chitinophaga cymbidii</name>
    <dbReference type="NCBI Taxonomy" id="1096750"/>
    <lineage>
        <taxon>Bacteria</taxon>
        <taxon>Pseudomonadati</taxon>
        <taxon>Bacteroidota</taxon>
        <taxon>Chitinophagia</taxon>
        <taxon>Chitinophagales</taxon>
        <taxon>Chitinophagaceae</taxon>
        <taxon>Chitinophaga</taxon>
    </lineage>
</organism>
<name>A0A512RGE2_9BACT</name>
<dbReference type="PANTHER" id="PTHR32309">
    <property type="entry name" value="TYROSINE-PROTEIN KINASE"/>
    <property type="match status" value="1"/>
</dbReference>
<gene>
    <name evidence="2" type="ORF">CCY01nite_10410</name>
</gene>
<keyword evidence="1" id="KW-1133">Transmembrane helix</keyword>
<dbReference type="Proteomes" id="UP000321436">
    <property type="component" value="Unassembled WGS sequence"/>
</dbReference>